<dbReference type="InParanoid" id="A0A162TAK8"/>
<protein>
    <submittedName>
        <fullName evidence="1">Uncharacterized protein</fullName>
    </submittedName>
</protein>
<keyword evidence="2" id="KW-1185">Reference proteome</keyword>
<dbReference type="RefSeq" id="XP_018283583.1">
    <property type="nucleotide sequence ID" value="XM_018433152.1"/>
</dbReference>
<dbReference type="VEuPathDB" id="FungiDB:PHYBLDRAFT_153446"/>
<evidence type="ECO:0000313" key="1">
    <source>
        <dbReference type="EMBL" id="OAD65543.1"/>
    </source>
</evidence>
<accession>A0A162TAK8</accession>
<dbReference type="EMBL" id="KV441010">
    <property type="protein sequence ID" value="OAD65543.1"/>
    <property type="molecule type" value="Genomic_DNA"/>
</dbReference>
<proteinExistence type="predicted"/>
<dbReference type="Proteomes" id="UP000077315">
    <property type="component" value="Unassembled WGS sequence"/>
</dbReference>
<sequence length="96" mass="10881">MNRFIAKTSALQPTQLILHGPLTSMRIRITSAKIQTALDCTMNAIWSAYFRLVLHDTPLNANRTARWLESSFYIPPTLHPVIPFKDPHSFSGSPFI</sequence>
<dbReference type="AlphaFoldDB" id="A0A162TAK8"/>
<reference evidence="2" key="1">
    <citation type="submission" date="2015-06" db="EMBL/GenBank/DDBJ databases">
        <title>Expansion of signal transduction pathways in fungi by whole-genome duplication.</title>
        <authorList>
            <consortium name="DOE Joint Genome Institute"/>
            <person name="Corrochano L.M."/>
            <person name="Kuo A."/>
            <person name="Marcet-Houben M."/>
            <person name="Polaino S."/>
            <person name="Salamov A."/>
            <person name="Villalobos J.M."/>
            <person name="Alvarez M.I."/>
            <person name="Avalos J."/>
            <person name="Benito E.P."/>
            <person name="Benoit I."/>
            <person name="Burger G."/>
            <person name="Camino L.P."/>
            <person name="Canovas D."/>
            <person name="Cerda-Olmedo E."/>
            <person name="Cheng J.-F."/>
            <person name="Dominguez A."/>
            <person name="Elias M."/>
            <person name="Eslava A.P."/>
            <person name="Glaser F."/>
            <person name="Grimwood J."/>
            <person name="Gutierrez G."/>
            <person name="Heitman J."/>
            <person name="Henrissat B."/>
            <person name="Iturriaga E.A."/>
            <person name="Lang B.F."/>
            <person name="Lavin J.L."/>
            <person name="Lee S."/>
            <person name="Li W."/>
            <person name="Lindquist E."/>
            <person name="Lopez-Garcia S."/>
            <person name="Luque E.M."/>
            <person name="Marcos A.T."/>
            <person name="Martin J."/>
            <person name="McCluskey K."/>
            <person name="Medina H.R."/>
            <person name="Miralles-Duran A."/>
            <person name="Miyazaki A."/>
            <person name="Munoz-Torres E."/>
            <person name="Oguiza J.A."/>
            <person name="Ohm R."/>
            <person name="Olmedo M."/>
            <person name="Orejas M."/>
            <person name="Ortiz-Castellanos L."/>
            <person name="Pisabarro A.G."/>
            <person name="Rodriguez-Romero J."/>
            <person name="Ruiz-Herrera J."/>
            <person name="Ruiz-Vazquez R."/>
            <person name="Sanz C."/>
            <person name="Schackwitz W."/>
            <person name="Schmutz J."/>
            <person name="Shahriari M."/>
            <person name="Shelest E."/>
            <person name="Silva-Franco F."/>
            <person name="Soanes D."/>
            <person name="Syed K."/>
            <person name="Tagua V.G."/>
            <person name="Talbot N.J."/>
            <person name="Thon M."/>
            <person name="De vries R.P."/>
            <person name="Wiebenga A."/>
            <person name="Yadav J.S."/>
            <person name="Braun E.L."/>
            <person name="Baker S."/>
            <person name="Garre V."/>
            <person name="Horwitz B."/>
            <person name="Torres-Martinez S."/>
            <person name="Idnurm A."/>
            <person name="Herrera-Estrella A."/>
            <person name="Gabaldon T."/>
            <person name="Grigoriev I.V."/>
        </authorList>
    </citation>
    <scope>NUCLEOTIDE SEQUENCE [LARGE SCALE GENOMIC DNA]</scope>
    <source>
        <strain evidence="2">NRRL 1555(-)</strain>
    </source>
</reference>
<name>A0A162TAK8_PHYB8</name>
<organism evidence="1 2">
    <name type="scientific">Phycomyces blakesleeanus (strain ATCC 8743b / DSM 1359 / FGSC 10004 / NBRC 33097 / NRRL 1555)</name>
    <dbReference type="NCBI Taxonomy" id="763407"/>
    <lineage>
        <taxon>Eukaryota</taxon>
        <taxon>Fungi</taxon>
        <taxon>Fungi incertae sedis</taxon>
        <taxon>Mucoromycota</taxon>
        <taxon>Mucoromycotina</taxon>
        <taxon>Mucoromycetes</taxon>
        <taxon>Mucorales</taxon>
        <taxon>Phycomycetaceae</taxon>
        <taxon>Phycomyces</taxon>
    </lineage>
</organism>
<dbReference type="GeneID" id="28994058"/>
<evidence type="ECO:0000313" key="2">
    <source>
        <dbReference type="Proteomes" id="UP000077315"/>
    </source>
</evidence>
<gene>
    <name evidence="1" type="ORF">PHYBLDRAFT_153446</name>
</gene>